<comment type="caution">
    <text evidence="2">The sequence shown here is derived from an EMBL/GenBank/DDBJ whole genome shotgun (WGS) entry which is preliminary data.</text>
</comment>
<dbReference type="PANTHER" id="PTHR21261">
    <property type="entry name" value="BEAT PROTEIN"/>
    <property type="match status" value="1"/>
</dbReference>
<reference evidence="2" key="1">
    <citation type="submission" date="2019-08" db="EMBL/GenBank/DDBJ databases">
        <title>The genome of the North American firefly Photinus pyralis.</title>
        <authorList>
            <consortium name="Photinus pyralis genome working group"/>
            <person name="Fallon T.R."/>
            <person name="Sander Lower S.E."/>
            <person name="Weng J.-K."/>
        </authorList>
    </citation>
    <scope>NUCLEOTIDE SEQUENCE</scope>
    <source>
        <strain evidence="2">TRF0915ILg1</strain>
        <tissue evidence="2">Whole body</tissue>
    </source>
</reference>
<dbReference type="Proteomes" id="UP000801492">
    <property type="component" value="Unassembled WGS sequence"/>
</dbReference>
<sequence>YNFVVVVNKLIAASGLRLTNMTAPVVADTRKDMNLDCHFDMETEELYAVKWYKDDQEFFRYMPHQQPHVMSFPVTGVYLVPHSTDCGRQHCRLQLTGLRREHSGGAYRCEISSEAPTFRLAAETHNITVA</sequence>
<accession>A0A8K0CVD3</accession>
<dbReference type="EMBL" id="VTPC01008818">
    <property type="protein sequence ID" value="KAF2892311.1"/>
    <property type="molecule type" value="Genomic_DNA"/>
</dbReference>
<gene>
    <name evidence="2" type="ORF">ILUMI_13861</name>
</gene>
<evidence type="ECO:0000313" key="3">
    <source>
        <dbReference type="Proteomes" id="UP000801492"/>
    </source>
</evidence>
<dbReference type="InterPro" id="IPR013783">
    <property type="entry name" value="Ig-like_fold"/>
</dbReference>
<dbReference type="InterPro" id="IPR007110">
    <property type="entry name" value="Ig-like_dom"/>
</dbReference>
<dbReference type="OrthoDB" id="7375975at2759"/>
<evidence type="ECO:0000313" key="2">
    <source>
        <dbReference type="EMBL" id="KAF2892311.1"/>
    </source>
</evidence>
<protein>
    <recommendedName>
        <fullName evidence="1">Ig-like domain-containing protein</fullName>
    </recommendedName>
</protein>
<feature type="non-terminal residue" evidence="2">
    <location>
        <position position="130"/>
    </location>
</feature>
<dbReference type="AlphaFoldDB" id="A0A8K0CVD3"/>
<feature type="domain" description="Ig-like" evidence="1">
    <location>
        <begin position="33"/>
        <end position="128"/>
    </location>
</feature>
<organism evidence="2 3">
    <name type="scientific">Ignelater luminosus</name>
    <name type="common">Cucubano</name>
    <name type="synonym">Pyrophorus luminosus</name>
    <dbReference type="NCBI Taxonomy" id="2038154"/>
    <lineage>
        <taxon>Eukaryota</taxon>
        <taxon>Metazoa</taxon>
        <taxon>Ecdysozoa</taxon>
        <taxon>Arthropoda</taxon>
        <taxon>Hexapoda</taxon>
        <taxon>Insecta</taxon>
        <taxon>Pterygota</taxon>
        <taxon>Neoptera</taxon>
        <taxon>Endopterygota</taxon>
        <taxon>Coleoptera</taxon>
        <taxon>Polyphaga</taxon>
        <taxon>Elateriformia</taxon>
        <taxon>Elateroidea</taxon>
        <taxon>Elateridae</taxon>
        <taxon>Agrypninae</taxon>
        <taxon>Pyrophorini</taxon>
        <taxon>Ignelater</taxon>
    </lineage>
</organism>
<keyword evidence="3" id="KW-1185">Reference proteome</keyword>
<dbReference type="PANTHER" id="PTHR21261:SF15">
    <property type="entry name" value="BEATEN PATH IIIA, ISOFORM D-RELATED"/>
    <property type="match status" value="1"/>
</dbReference>
<proteinExistence type="predicted"/>
<dbReference type="PROSITE" id="PS50835">
    <property type="entry name" value="IG_LIKE"/>
    <property type="match status" value="1"/>
</dbReference>
<dbReference type="SUPFAM" id="SSF48726">
    <property type="entry name" value="Immunoglobulin"/>
    <property type="match status" value="1"/>
</dbReference>
<dbReference type="InterPro" id="IPR036179">
    <property type="entry name" value="Ig-like_dom_sf"/>
</dbReference>
<feature type="non-terminal residue" evidence="2">
    <location>
        <position position="1"/>
    </location>
</feature>
<dbReference type="FunFam" id="2.60.40.10:FF:000437">
    <property type="entry name" value="Beat-IIIc, isoform A"/>
    <property type="match status" value="1"/>
</dbReference>
<name>A0A8K0CVD3_IGNLU</name>
<evidence type="ECO:0000259" key="1">
    <source>
        <dbReference type="PROSITE" id="PS50835"/>
    </source>
</evidence>
<dbReference type="Gene3D" id="2.60.40.10">
    <property type="entry name" value="Immunoglobulins"/>
    <property type="match status" value="1"/>
</dbReference>